<reference evidence="1" key="1">
    <citation type="submission" date="2018-05" db="EMBL/GenBank/DDBJ databases">
        <authorList>
            <person name="Lanie J.A."/>
            <person name="Ng W.-L."/>
            <person name="Kazmierczak K.M."/>
            <person name="Andrzejewski T.M."/>
            <person name="Davidsen T.M."/>
            <person name="Wayne K.J."/>
            <person name="Tettelin H."/>
            <person name="Glass J.I."/>
            <person name="Rusch D."/>
            <person name="Podicherti R."/>
            <person name="Tsui H.-C.T."/>
            <person name="Winkler M.E."/>
        </authorList>
    </citation>
    <scope>NUCLEOTIDE SEQUENCE</scope>
</reference>
<evidence type="ECO:0008006" key="2">
    <source>
        <dbReference type="Google" id="ProtNLM"/>
    </source>
</evidence>
<feature type="non-terminal residue" evidence="1">
    <location>
        <position position="45"/>
    </location>
</feature>
<protein>
    <recommendedName>
        <fullName evidence="2">Lipoprotein</fullName>
    </recommendedName>
</protein>
<name>A0A382YVZ8_9ZZZZ</name>
<dbReference type="EMBL" id="UINC01178989">
    <property type="protein sequence ID" value="SVD87446.1"/>
    <property type="molecule type" value="Genomic_DNA"/>
</dbReference>
<gene>
    <name evidence="1" type="ORF">METZ01_LOCUS440300</name>
</gene>
<sequence length="45" mass="5067">MKKLQLILTCLLIIFACNIKQEEVVEEIISVIDNKTGCIEGDCKN</sequence>
<organism evidence="1">
    <name type="scientific">marine metagenome</name>
    <dbReference type="NCBI Taxonomy" id="408172"/>
    <lineage>
        <taxon>unclassified sequences</taxon>
        <taxon>metagenomes</taxon>
        <taxon>ecological metagenomes</taxon>
    </lineage>
</organism>
<evidence type="ECO:0000313" key="1">
    <source>
        <dbReference type="EMBL" id="SVD87446.1"/>
    </source>
</evidence>
<dbReference type="PROSITE" id="PS51257">
    <property type="entry name" value="PROKAR_LIPOPROTEIN"/>
    <property type="match status" value="1"/>
</dbReference>
<accession>A0A382YVZ8</accession>
<proteinExistence type="predicted"/>
<dbReference type="AlphaFoldDB" id="A0A382YVZ8"/>